<accession>A0ABY7J5U5</accession>
<dbReference type="Proteomes" id="UP001210169">
    <property type="component" value="Chromosome"/>
</dbReference>
<gene>
    <name evidence="1" type="ORF">STRNI_005065</name>
</gene>
<evidence type="ECO:0000313" key="2">
    <source>
        <dbReference type="Proteomes" id="UP001210169"/>
    </source>
</evidence>
<evidence type="ECO:0000313" key="1">
    <source>
        <dbReference type="EMBL" id="WAU06554.1"/>
    </source>
</evidence>
<protein>
    <submittedName>
        <fullName evidence="1">Uncharacterized protein</fullName>
    </submittedName>
</protein>
<organism evidence="1 2">
    <name type="scientific">Streptomyces nigrescens</name>
    <dbReference type="NCBI Taxonomy" id="1920"/>
    <lineage>
        <taxon>Bacteria</taxon>
        <taxon>Bacillati</taxon>
        <taxon>Actinomycetota</taxon>
        <taxon>Actinomycetes</taxon>
        <taxon>Kitasatosporales</taxon>
        <taxon>Streptomycetaceae</taxon>
        <taxon>Streptomyces</taxon>
    </lineage>
</organism>
<dbReference type="EMBL" id="CP114203">
    <property type="protein sequence ID" value="WAU06554.1"/>
    <property type="molecule type" value="Genomic_DNA"/>
</dbReference>
<dbReference type="RefSeq" id="WP_277412066.1">
    <property type="nucleotide sequence ID" value="NZ_CP114203.1"/>
</dbReference>
<keyword evidence="2" id="KW-1185">Reference proteome</keyword>
<dbReference type="GeneID" id="301334221"/>
<proteinExistence type="predicted"/>
<reference evidence="1 2" key="1">
    <citation type="submission" date="2022-12" db="EMBL/GenBank/DDBJ databases">
        <authorList>
            <person name="Ruckert C."/>
            <person name="Busche T."/>
            <person name="Kalinowski J."/>
            <person name="Wittmann C."/>
        </authorList>
    </citation>
    <scope>NUCLEOTIDE SEQUENCE [LARGE SCALE GENOMIC DNA]</scope>
    <source>
        <strain evidence="1 2">DSM 40276</strain>
    </source>
</reference>
<name>A0ABY7J5U5_STRNI</name>
<sequence length="211" mass="23327">MMRADLEQKIPAVLPAGEVYLGGFTTSRSPYATGTGGCDVPDKRRPRVLADGRSSSGDFLGKFGEFVFRFLTADFSSPSQFDKVTDPAKRAKAQKRKKTFFGGWDSLAGQWLAAAQPRAKVGVVVAVALTERNFHFVYAQYNRWNGKLDEAIELGPSFRRDCLSWTRLTGAHDHDVQLGFSDGSWGTLFGPDTEECAKFFPHTLGKRDPIP</sequence>